<proteinExistence type="predicted"/>
<sequence length="131" mass="14770">MPRLAPIMVYSCSITLMESSTSTSQPQLHPHCAAVEALMSRPETSLLSCPRDRELCCARLRAPSLSRLPCRSSRLKDHQAWSVWRSPTAPLWRRTWSSGGIGRRCVTVECICRRFCFRIDTPAPRIGRNAA</sequence>
<dbReference type="Proteomes" id="UP000799424">
    <property type="component" value="Unassembled WGS sequence"/>
</dbReference>
<name>A0A6A7AIP6_9PLEO</name>
<evidence type="ECO:0000313" key="2">
    <source>
        <dbReference type="Proteomes" id="UP000799424"/>
    </source>
</evidence>
<dbReference type="AlphaFoldDB" id="A0A6A7AIP6"/>
<dbReference type="EMBL" id="MU006216">
    <property type="protein sequence ID" value="KAF2833096.1"/>
    <property type="molecule type" value="Genomic_DNA"/>
</dbReference>
<reference evidence="1" key="1">
    <citation type="journal article" date="2020" name="Stud. Mycol.">
        <title>101 Dothideomycetes genomes: a test case for predicting lifestyles and emergence of pathogens.</title>
        <authorList>
            <person name="Haridas S."/>
            <person name="Albert R."/>
            <person name="Binder M."/>
            <person name="Bloem J."/>
            <person name="Labutti K."/>
            <person name="Salamov A."/>
            <person name="Andreopoulos B."/>
            <person name="Baker S."/>
            <person name="Barry K."/>
            <person name="Bills G."/>
            <person name="Bluhm B."/>
            <person name="Cannon C."/>
            <person name="Castanera R."/>
            <person name="Culley D."/>
            <person name="Daum C."/>
            <person name="Ezra D."/>
            <person name="Gonzalez J."/>
            <person name="Henrissat B."/>
            <person name="Kuo A."/>
            <person name="Liang C."/>
            <person name="Lipzen A."/>
            <person name="Lutzoni F."/>
            <person name="Magnuson J."/>
            <person name="Mondo S."/>
            <person name="Nolan M."/>
            <person name="Ohm R."/>
            <person name="Pangilinan J."/>
            <person name="Park H.-J."/>
            <person name="Ramirez L."/>
            <person name="Alfaro M."/>
            <person name="Sun H."/>
            <person name="Tritt A."/>
            <person name="Yoshinaga Y."/>
            <person name="Zwiers L.-H."/>
            <person name="Turgeon B."/>
            <person name="Goodwin S."/>
            <person name="Spatafora J."/>
            <person name="Crous P."/>
            <person name="Grigoriev I."/>
        </authorList>
    </citation>
    <scope>NUCLEOTIDE SEQUENCE</scope>
    <source>
        <strain evidence="1">CBS 113818</strain>
    </source>
</reference>
<gene>
    <name evidence="1" type="ORF">CC86DRAFT_4963</name>
</gene>
<protein>
    <submittedName>
        <fullName evidence="1">Uncharacterized protein</fullName>
    </submittedName>
</protein>
<accession>A0A6A7AIP6</accession>
<keyword evidence="2" id="KW-1185">Reference proteome</keyword>
<evidence type="ECO:0000313" key="1">
    <source>
        <dbReference type="EMBL" id="KAF2833096.1"/>
    </source>
</evidence>
<organism evidence="1 2">
    <name type="scientific">Ophiobolus disseminans</name>
    <dbReference type="NCBI Taxonomy" id="1469910"/>
    <lineage>
        <taxon>Eukaryota</taxon>
        <taxon>Fungi</taxon>
        <taxon>Dikarya</taxon>
        <taxon>Ascomycota</taxon>
        <taxon>Pezizomycotina</taxon>
        <taxon>Dothideomycetes</taxon>
        <taxon>Pleosporomycetidae</taxon>
        <taxon>Pleosporales</taxon>
        <taxon>Pleosporineae</taxon>
        <taxon>Phaeosphaeriaceae</taxon>
        <taxon>Ophiobolus</taxon>
    </lineage>
</organism>